<dbReference type="EMBL" id="CP007129">
    <property type="protein sequence ID" value="AHG92945.1"/>
    <property type="molecule type" value="Genomic_DNA"/>
</dbReference>
<dbReference type="OrthoDB" id="603275at2"/>
<dbReference type="SUPFAM" id="SSF49464">
    <property type="entry name" value="Carboxypeptidase regulatory domain-like"/>
    <property type="match status" value="1"/>
</dbReference>
<keyword evidence="3" id="KW-1185">Reference proteome</keyword>
<organism evidence="2 3">
    <name type="scientific">Gemmatirosa kalamazoonensis</name>
    <dbReference type="NCBI Taxonomy" id="861299"/>
    <lineage>
        <taxon>Bacteria</taxon>
        <taxon>Pseudomonadati</taxon>
        <taxon>Gemmatimonadota</taxon>
        <taxon>Gemmatimonadia</taxon>
        <taxon>Gemmatimonadales</taxon>
        <taxon>Gemmatimonadaceae</taxon>
        <taxon>Gemmatirosa</taxon>
    </lineage>
</organism>
<protein>
    <recommendedName>
        <fullName evidence="4">Carboxypeptidase regulatory-like domain-containing protein</fullName>
    </recommendedName>
</protein>
<dbReference type="AlphaFoldDB" id="W0RRJ4"/>
<dbReference type="InterPro" id="IPR008969">
    <property type="entry name" value="CarboxyPept-like_regulatory"/>
</dbReference>
<dbReference type="KEGG" id="gba:J421_5410"/>
<accession>W0RRJ4</accession>
<feature type="signal peptide" evidence="1">
    <location>
        <begin position="1"/>
        <end position="21"/>
    </location>
</feature>
<evidence type="ECO:0000313" key="2">
    <source>
        <dbReference type="EMBL" id="AHG92945.1"/>
    </source>
</evidence>
<gene>
    <name evidence="2" type="ORF">J421_5410</name>
</gene>
<reference evidence="2 3" key="1">
    <citation type="journal article" date="2014" name="Genome Announc.">
        <title>Genome Sequence and Methylome of Soil Bacterium Gemmatirosa kalamazoonensis KBS708T, a Member of the Rarely Cultivated Gemmatimonadetes Phylum.</title>
        <authorList>
            <person name="Debruyn J.M."/>
            <person name="Radosevich M."/>
            <person name="Wommack K.E."/>
            <person name="Polson S.W."/>
            <person name="Hauser L.J."/>
            <person name="Fawaz M.N."/>
            <person name="Korlach J."/>
            <person name="Tsai Y.C."/>
        </authorList>
    </citation>
    <scope>NUCLEOTIDE SEQUENCE [LARGE SCALE GENOMIC DNA]</scope>
    <source>
        <strain evidence="2 3">KBS708</strain>
        <plasmid evidence="3">Plasmid 1</plasmid>
    </source>
</reference>
<keyword evidence="1" id="KW-0732">Signal</keyword>
<name>W0RRJ4_9BACT</name>
<feature type="chain" id="PRO_5004795316" description="Carboxypeptidase regulatory-like domain-containing protein" evidence="1">
    <location>
        <begin position="22"/>
        <end position="569"/>
    </location>
</feature>
<dbReference type="RefSeq" id="WP_025414261.1">
    <property type="nucleotide sequence ID" value="NZ_CP007129.1"/>
</dbReference>
<proteinExistence type="predicted"/>
<keyword evidence="2" id="KW-0614">Plasmid</keyword>
<dbReference type="Gene3D" id="2.60.40.1120">
    <property type="entry name" value="Carboxypeptidase-like, regulatory domain"/>
    <property type="match status" value="1"/>
</dbReference>
<dbReference type="PROSITE" id="PS51257">
    <property type="entry name" value="PROKAR_LIPOPROTEIN"/>
    <property type="match status" value="1"/>
</dbReference>
<sequence>MRVERLAASCLMLAACSNLGAQTVRGIVTAAGVRVPGAIVLLVDSGGRTVARVATRDDGAYAAVAPATGPFTLRVLRIGYAPTTVGPLPLRAGTTTRDVALTSVAVRLSEVRVSDRPTCRVQVDSAAAAFRVWDEARKALLGESLTRREALVMRVTTSERTLDADGARVVHDTSVTRMAPSVRPFASLPPESLAVVGYVAHGASSDGEWTYWAPDAEVLLSDAFATAHCFRAAAPSADSVRLARWVGVAFSPARPRADVADVEGVLWLDRATAELREFSYRYVNVPGDARLAARANAGGRVEFLRLPDGGWIVQRWVIRVPIVVAHPAAARNAAVVPGVRNVAPPAAELAGVRLAGGDVSEVRRGAAVLWERGRVAVRVRVVEADGGAPVRDAIVELDSLAAVTADDGVATLLRVSPGAHLLRARTPALALLRAAPPARTVRIADEAEEPLVLAVPSEAAALVQACGARAAAWDEAMVRGSVDGAVPNDGARAEATWQVAYARLGGGPPVVVTERREATVEGGEFALCGVPRGVDVTVRARRGAAAGAPVMVRVPPRAVGQAVRLPSPS</sequence>
<dbReference type="Proteomes" id="UP000019151">
    <property type="component" value="Plasmid 1"/>
</dbReference>
<dbReference type="InParanoid" id="W0RRJ4"/>
<dbReference type="HOGENOM" id="CLU_478795_0_0_0"/>
<dbReference type="Pfam" id="PF13620">
    <property type="entry name" value="CarboxypepD_reg"/>
    <property type="match status" value="1"/>
</dbReference>
<evidence type="ECO:0000256" key="1">
    <source>
        <dbReference type="SAM" id="SignalP"/>
    </source>
</evidence>
<geneLocation type="plasmid" evidence="2 3">
    <name>1</name>
</geneLocation>
<evidence type="ECO:0000313" key="3">
    <source>
        <dbReference type="Proteomes" id="UP000019151"/>
    </source>
</evidence>
<evidence type="ECO:0008006" key="4">
    <source>
        <dbReference type="Google" id="ProtNLM"/>
    </source>
</evidence>